<name>A0A1W6ZDC7_9BORD</name>
<keyword evidence="2" id="KW-1185">Reference proteome</keyword>
<dbReference type="STRING" id="463040.CAL15_13915"/>
<evidence type="ECO:0000313" key="2">
    <source>
        <dbReference type="Proteomes" id="UP000194161"/>
    </source>
</evidence>
<sequence>MKTVFQIETAGAVRTAEVDVRNLVVAGWAGRDRAAIEHHIEELAAIGVPRPSSVPLYYRVAYNQLTQDERVQAVGDASSGEVEPFVFMLDGELYVSIASDHTDRKLEAHSVALSKQLCVKPVARHAWRYADVAGHWDELVLRAHIVENGTEVLYQEGALSALRTPLELIEGYTQGGRALPDGTGMTCGTVSAIGGIRPSTTFIMELHDPRLGRTIRHRYDVEVLPEVA</sequence>
<reference evidence="1 2" key="1">
    <citation type="submission" date="2017-05" db="EMBL/GenBank/DDBJ databases">
        <title>Complete and WGS of Bordetella genogroups.</title>
        <authorList>
            <person name="Spilker T."/>
            <person name="LiPuma J."/>
        </authorList>
    </citation>
    <scope>NUCLEOTIDE SEQUENCE [LARGE SCALE GENOMIC DNA]</scope>
    <source>
        <strain evidence="1 2">AU7206</strain>
    </source>
</reference>
<evidence type="ECO:0000313" key="1">
    <source>
        <dbReference type="EMBL" id="ARP95386.1"/>
    </source>
</evidence>
<dbReference type="Pfam" id="PF11010">
    <property type="entry name" value="DUF2848"/>
    <property type="match status" value="1"/>
</dbReference>
<dbReference type="OrthoDB" id="9792678at2"/>
<proteinExistence type="predicted"/>
<gene>
    <name evidence="1" type="ORF">CAL15_13915</name>
</gene>
<dbReference type="Proteomes" id="UP000194161">
    <property type="component" value="Chromosome"/>
</dbReference>
<accession>A0A1W6ZDC7</accession>
<protein>
    <recommendedName>
        <fullName evidence="3">DUF2848 domain-containing protein</fullName>
    </recommendedName>
</protein>
<dbReference type="KEGG" id="bgm:CAL15_13915"/>
<dbReference type="RefSeq" id="WP_086079151.1">
    <property type="nucleotide sequence ID" value="NZ_CP021111.1"/>
</dbReference>
<organism evidence="1 2">
    <name type="scientific">Bordetella genomosp. 13</name>
    <dbReference type="NCBI Taxonomy" id="463040"/>
    <lineage>
        <taxon>Bacteria</taxon>
        <taxon>Pseudomonadati</taxon>
        <taxon>Pseudomonadota</taxon>
        <taxon>Betaproteobacteria</taxon>
        <taxon>Burkholderiales</taxon>
        <taxon>Alcaligenaceae</taxon>
        <taxon>Bordetella</taxon>
    </lineage>
</organism>
<dbReference type="AlphaFoldDB" id="A0A1W6ZDC7"/>
<dbReference type="InterPro" id="IPR021269">
    <property type="entry name" value="DUF2848"/>
</dbReference>
<evidence type="ECO:0008006" key="3">
    <source>
        <dbReference type="Google" id="ProtNLM"/>
    </source>
</evidence>
<dbReference type="EMBL" id="CP021111">
    <property type="protein sequence ID" value="ARP95386.1"/>
    <property type="molecule type" value="Genomic_DNA"/>
</dbReference>